<feature type="compositionally biased region" description="Polar residues" evidence="1">
    <location>
        <begin position="84"/>
        <end position="99"/>
    </location>
</feature>
<gene>
    <name evidence="2" type="ORF">PSTG_11834</name>
</gene>
<keyword evidence="3" id="KW-1185">Reference proteome</keyword>
<evidence type="ECO:0000256" key="1">
    <source>
        <dbReference type="SAM" id="MobiDB-lite"/>
    </source>
</evidence>
<proteinExistence type="predicted"/>
<accession>A0A0L0V6C4</accession>
<organism evidence="2 3">
    <name type="scientific">Puccinia striiformis f. sp. tritici PST-78</name>
    <dbReference type="NCBI Taxonomy" id="1165861"/>
    <lineage>
        <taxon>Eukaryota</taxon>
        <taxon>Fungi</taxon>
        <taxon>Dikarya</taxon>
        <taxon>Basidiomycota</taxon>
        <taxon>Pucciniomycotina</taxon>
        <taxon>Pucciniomycetes</taxon>
        <taxon>Pucciniales</taxon>
        <taxon>Pucciniaceae</taxon>
        <taxon>Puccinia</taxon>
    </lineage>
</organism>
<feature type="region of interest" description="Disordered" evidence="1">
    <location>
        <begin position="1"/>
        <end position="111"/>
    </location>
</feature>
<reference evidence="3" key="1">
    <citation type="submission" date="2014-03" db="EMBL/GenBank/DDBJ databases">
        <title>The Genome Sequence of Puccinia striiformis f. sp. tritici PST-78.</title>
        <authorList>
            <consortium name="The Broad Institute Genome Sequencing Platform"/>
            <person name="Cuomo C."/>
            <person name="Hulbert S."/>
            <person name="Chen X."/>
            <person name="Walker B."/>
            <person name="Young S.K."/>
            <person name="Zeng Q."/>
            <person name="Gargeya S."/>
            <person name="Fitzgerald M."/>
            <person name="Haas B."/>
            <person name="Abouelleil A."/>
            <person name="Alvarado L."/>
            <person name="Arachchi H.M."/>
            <person name="Berlin A.M."/>
            <person name="Chapman S.B."/>
            <person name="Goldberg J."/>
            <person name="Griggs A."/>
            <person name="Gujja S."/>
            <person name="Hansen M."/>
            <person name="Howarth C."/>
            <person name="Imamovic A."/>
            <person name="Larimer J."/>
            <person name="McCowan C."/>
            <person name="Montmayeur A."/>
            <person name="Murphy C."/>
            <person name="Neiman D."/>
            <person name="Pearson M."/>
            <person name="Priest M."/>
            <person name="Roberts A."/>
            <person name="Saif S."/>
            <person name="Shea T."/>
            <person name="Sisk P."/>
            <person name="Sykes S."/>
            <person name="Wortman J."/>
            <person name="Nusbaum C."/>
            <person name="Birren B."/>
        </authorList>
    </citation>
    <scope>NUCLEOTIDE SEQUENCE [LARGE SCALE GENOMIC DNA]</scope>
    <source>
        <strain evidence="3">race PST-78</strain>
    </source>
</reference>
<feature type="compositionally biased region" description="Basic and acidic residues" evidence="1">
    <location>
        <begin position="1"/>
        <end position="28"/>
    </location>
</feature>
<evidence type="ECO:0000313" key="3">
    <source>
        <dbReference type="Proteomes" id="UP000054564"/>
    </source>
</evidence>
<dbReference type="Proteomes" id="UP000054564">
    <property type="component" value="Unassembled WGS sequence"/>
</dbReference>
<dbReference type="EMBL" id="AJIL01000108">
    <property type="protein sequence ID" value="KNE94823.1"/>
    <property type="molecule type" value="Genomic_DNA"/>
</dbReference>
<protein>
    <submittedName>
        <fullName evidence="2">Uncharacterized protein</fullName>
    </submittedName>
</protein>
<dbReference type="AlphaFoldDB" id="A0A0L0V6C4"/>
<sequence length="111" mass="12705">MGKSRKSDPFTHETRREKKKREKDEPRDLASQQTLRSLIDGTYQPPRIGNHLRPSTSTREDVDEIFQDHYPYEPEQDDGPNDQVVESQPNLTDSGSLAATSALCARPRPER</sequence>
<evidence type="ECO:0000313" key="2">
    <source>
        <dbReference type="EMBL" id="KNE94823.1"/>
    </source>
</evidence>
<name>A0A0L0V6C4_9BASI</name>
<comment type="caution">
    <text evidence="2">The sequence shown here is derived from an EMBL/GenBank/DDBJ whole genome shotgun (WGS) entry which is preliminary data.</text>
</comment>